<accession>A0AC60QNY3</accession>
<name>A0AC60QNY3_IXOPE</name>
<organism evidence="1 2">
    <name type="scientific">Ixodes persulcatus</name>
    <name type="common">Taiga tick</name>
    <dbReference type="NCBI Taxonomy" id="34615"/>
    <lineage>
        <taxon>Eukaryota</taxon>
        <taxon>Metazoa</taxon>
        <taxon>Ecdysozoa</taxon>
        <taxon>Arthropoda</taxon>
        <taxon>Chelicerata</taxon>
        <taxon>Arachnida</taxon>
        <taxon>Acari</taxon>
        <taxon>Parasitiformes</taxon>
        <taxon>Ixodida</taxon>
        <taxon>Ixodoidea</taxon>
        <taxon>Ixodidae</taxon>
        <taxon>Ixodinae</taxon>
        <taxon>Ixodes</taxon>
    </lineage>
</organism>
<dbReference type="Proteomes" id="UP000805193">
    <property type="component" value="Unassembled WGS sequence"/>
</dbReference>
<protein>
    <submittedName>
        <fullName evidence="1">Uncharacterized protein</fullName>
    </submittedName>
</protein>
<keyword evidence="2" id="KW-1185">Reference proteome</keyword>
<gene>
    <name evidence="1" type="ORF">HPB47_017535</name>
</gene>
<comment type="caution">
    <text evidence="1">The sequence shown here is derived from an EMBL/GenBank/DDBJ whole genome shotgun (WGS) entry which is preliminary data.</text>
</comment>
<reference evidence="1 2" key="1">
    <citation type="journal article" date="2020" name="Cell">
        <title>Large-Scale Comparative Analyses of Tick Genomes Elucidate Their Genetic Diversity and Vector Capacities.</title>
        <authorList>
            <consortium name="Tick Genome and Microbiome Consortium (TIGMIC)"/>
            <person name="Jia N."/>
            <person name="Wang J."/>
            <person name="Shi W."/>
            <person name="Du L."/>
            <person name="Sun Y."/>
            <person name="Zhan W."/>
            <person name="Jiang J.F."/>
            <person name="Wang Q."/>
            <person name="Zhang B."/>
            <person name="Ji P."/>
            <person name="Bell-Sakyi L."/>
            <person name="Cui X.M."/>
            <person name="Yuan T.T."/>
            <person name="Jiang B.G."/>
            <person name="Yang W.F."/>
            <person name="Lam T.T."/>
            <person name="Chang Q.C."/>
            <person name="Ding S.J."/>
            <person name="Wang X.J."/>
            <person name="Zhu J.G."/>
            <person name="Ruan X.D."/>
            <person name="Zhao L."/>
            <person name="Wei J.T."/>
            <person name="Ye R.Z."/>
            <person name="Que T.C."/>
            <person name="Du C.H."/>
            <person name="Zhou Y.H."/>
            <person name="Cheng J.X."/>
            <person name="Dai P.F."/>
            <person name="Guo W.B."/>
            <person name="Han X.H."/>
            <person name="Huang E.J."/>
            <person name="Li L.F."/>
            <person name="Wei W."/>
            <person name="Gao Y.C."/>
            <person name="Liu J.Z."/>
            <person name="Shao H.Z."/>
            <person name="Wang X."/>
            <person name="Wang C.C."/>
            <person name="Yang T.C."/>
            <person name="Huo Q.B."/>
            <person name="Li W."/>
            <person name="Chen H.Y."/>
            <person name="Chen S.E."/>
            <person name="Zhou L.G."/>
            <person name="Ni X.B."/>
            <person name="Tian J.H."/>
            <person name="Sheng Y."/>
            <person name="Liu T."/>
            <person name="Pan Y.S."/>
            <person name="Xia L.Y."/>
            <person name="Li J."/>
            <person name="Zhao F."/>
            <person name="Cao W.C."/>
        </authorList>
    </citation>
    <scope>NUCLEOTIDE SEQUENCE [LARGE SCALE GENOMIC DNA]</scope>
    <source>
        <strain evidence="1">Iper-2018</strain>
    </source>
</reference>
<sequence length="141" mass="16335">MSAVEAAEIEKTKARARHFLKTKLKRSLLHKTATFLWSQFHQLRMLPEDERLEVYAHVRELLAPTDELEEYLHGKKDYSCPGVFELCDFWRAREKEFPTMPFYPNASCASLSASSERNLSAAGYVMQARETCLKKDSMDNL</sequence>
<evidence type="ECO:0000313" key="2">
    <source>
        <dbReference type="Proteomes" id="UP000805193"/>
    </source>
</evidence>
<dbReference type="EMBL" id="JABSTQ010006471">
    <property type="protein sequence ID" value="KAG0437247.1"/>
    <property type="molecule type" value="Genomic_DNA"/>
</dbReference>
<feature type="non-terminal residue" evidence="1">
    <location>
        <position position="141"/>
    </location>
</feature>
<evidence type="ECO:0000313" key="1">
    <source>
        <dbReference type="EMBL" id="KAG0437247.1"/>
    </source>
</evidence>
<proteinExistence type="predicted"/>